<protein>
    <recommendedName>
        <fullName evidence="4">HMG box domain-containing protein</fullName>
    </recommendedName>
</protein>
<feature type="DNA-binding region" description="HMG box" evidence="2">
    <location>
        <begin position="72"/>
        <end position="158"/>
    </location>
</feature>
<evidence type="ECO:0000256" key="2">
    <source>
        <dbReference type="PROSITE-ProRule" id="PRU00267"/>
    </source>
</evidence>
<dbReference type="Pfam" id="PF00505">
    <property type="entry name" value="HMG_box"/>
    <property type="match status" value="1"/>
</dbReference>
<name>A0A448Z9U2_9STRA</name>
<dbReference type="AlphaFoldDB" id="A0A448Z9U2"/>
<dbReference type="OrthoDB" id="49060at2759"/>
<dbReference type="EMBL" id="CAACVS010000186">
    <property type="protein sequence ID" value="VEU38779.1"/>
    <property type="molecule type" value="Genomic_DNA"/>
</dbReference>
<dbReference type="SMART" id="SM00398">
    <property type="entry name" value="HMG"/>
    <property type="match status" value="1"/>
</dbReference>
<reference evidence="5 6" key="1">
    <citation type="submission" date="2019-01" db="EMBL/GenBank/DDBJ databases">
        <authorList>
            <person name="Ferrante I. M."/>
        </authorList>
    </citation>
    <scope>NUCLEOTIDE SEQUENCE [LARGE SCALE GENOMIC DNA]</scope>
    <source>
        <strain evidence="5 6">B856</strain>
    </source>
</reference>
<evidence type="ECO:0000256" key="1">
    <source>
        <dbReference type="ARBA" id="ARBA00023125"/>
    </source>
</evidence>
<dbReference type="PANTHER" id="PTHR48112">
    <property type="entry name" value="HIGH MOBILITY GROUP PROTEIN DSP1"/>
    <property type="match status" value="1"/>
</dbReference>
<dbReference type="Proteomes" id="UP000291116">
    <property type="component" value="Unassembled WGS sequence"/>
</dbReference>
<evidence type="ECO:0000259" key="4">
    <source>
        <dbReference type="PROSITE" id="PS50118"/>
    </source>
</evidence>
<dbReference type="Gene3D" id="1.10.30.10">
    <property type="entry name" value="High mobility group box domain"/>
    <property type="match status" value="1"/>
</dbReference>
<organism evidence="5 6">
    <name type="scientific">Pseudo-nitzschia multistriata</name>
    <dbReference type="NCBI Taxonomy" id="183589"/>
    <lineage>
        <taxon>Eukaryota</taxon>
        <taxon>Sar</taxon>
        <taxon>Stramenopiles</taxon>
        <taxon>Ochrophyta</taxon>
        <taxon>Bacillariophyta</taxon>
        <taxon>Bacillariophyceae</taxon>
        <taxon>Bacillariophycidae</taxon>
        <taxon>Bacillariales</taxon>
        <taxon>Bacillariaceae</taxon>
        <taxon>Pseudo-nitzschia</taxon>
    </lineage>
</organism>
<proteinExistence type="predicted"/>
<keyword evidence="1 2" id="KW-0238">DNA-binding</keyword>
<dbReference type="InterPro" id="IPR050342">
    <property type="entry name" value="HMGB"/>
</dbReference>
<evidence type="ECO:0000256" key="3">
    <source>
        <dbReference type="SAM" id="MobiDB-lite"/>
    </source>
</evidence>
<keyword evidence="6" id="KW-1185">Reference proteome</keyword>
<feature type="compositionally biased region" description="Polar residues" evidence="3">
    <location>
        <begin position="162"/>
        <end position="177"/>
    </location>
</feature>
<evidence type="ECO:0000313" key="5">
    <source>
        <dbReference type="EMBL" id="VEU38779.1"/>
    </source>
</evidence>
<accession>A0A448Z9U2</accession>
<dbReference type="PROSITE" id="PS50118">
    <property type="entry name" value="HMG_BOX_2"/>
    <property type="match status" value="1"/>
</dbReference>
<dbReference type="InterPro" id="IPR036910">
    <property type="entry name" value="HMG_box_dom_sf"/>
</dbReference>
<dbReference type="InterPro" id="IPR009071">
    <property type="entry name" value="HMG_box_dom"/>
</dbReference>
<feature type="region of interest" description="Disordered" evidence="3">
    <location>
        <begin position="1"/>
        <end position="76"/>
    </location>
</feature>
<dbReference type="SUPFAM" id="SSF47095">
    <property type="entry name" value="HMG-box"/>
    <property type="match status" value="1"/>
</dbReference>
<feature type="compositionally biased region" description="Polar residues" evidence="3">
    <location>
        <begin position="189"/>
        <end position="209"/>
    </location>
</feature>
<feature type="region of interest" description="Disordered" evidence="3">
    <location>
        <begin position="159"/>
        <end position="216"/>
    </location>
</feature>
<sequence>MVAGPQYSSKDRDRVDLLKSPPSNRMKVFGKSPPLTMPTKTVGKDALVEVSETKKKKRKKRKKKWTKPEGKPKRPLSAYNIFFAQERVLMLGKDIPTAEQEEQKKRVHCKTHGKISFAAMARTIGAKWKALDSSEKAIFEDRARSEKARYHAEITLWKESQKSTASASGETDASDSGKTGPAGTPSMPIASTSPAKKSSSEPISGTSRAVSEPAAVSPAEQLAAYMNEESLLLRREVASANAIGTLLPSERTAPTLPPHRINDNGSNVMRMILEEENRIRCMSLLGLQSNPLADFTLSDISDASREYLNHHQFPELDQAFLSRHDMNLQQLLANPMDAYSGLRSPLSFNHEERSLRGNLQLPGTDGLSFREYHSRYLQVLEEYATILEIEERHKRMMGHLMNK</sequence>
<feature type="compositionally biased region" description="Basic and acidic residues" evidence="3">
    <location>
        <begin position="42"/>
        <end position="53"/>
    </location>
</feature>
<feature type="compositionally biased region" description="Basic residues" evidence="3">
    <location>
        <begin position="54"/>
        <end position="65"/>
    </location>
</feature>
<feature type="domain" description="HMG box" evidence="4">
    <location>
        <begin position="72"/>
        <end position="158"/>
    </location>
</feature>
<keyword evidence="2" id="KW-0539">Nucleus</keyword>
<evidence type="ECO:0000313" key="6">
    <source>
        <dbReference type="Proteomes" id="UP000291116"/>
    </source>
</evidence>
<dbReference type="GO" id="GO:0005634">
    <property type="term" value="C:nucleus"/>
    <property type="evidence" value="ECO:0007669"/>
    <property type="project" value="UniProtKB-UniRule"/>
</dbReference>
<dbReference type="PANTHER" id="PTHR48112:SF22">
    <property type="entry name" value="MITOCHONDRIAL TRANSCRIPTION FACTOR A, ISOFORM B"/>
    <property type="match status" value="1"/>
</dbReference>
<gene>
    <name evidence="5" type="ORF">PSNMU_V1.4_AUG-EV-PASAV3_0056110</name>
</gene>
<dbReference type="GO" id="GO:0003677">
    <property type="term" value="F:DNA binding"/>
    <property type="evidence" value="ECO:0007669"/>
    <property type="project" value="UniProtKB-UniRule"/>
</dbReference>